<sequence>MVVMEEFAASLQLSSPNGLSDIISSSDSTNIHIPEQIPIMDNHHHLSAMEPASLINSATVDASVRQLLLPEADLAIEAAEADFVSDLPLAVLGDAAAGLFSSPDSSAEILVSSEWSAEQIIGVVAVAIIVPFILASNLLVIVSVLRFKRLQLPTNYFIVSLAAVDIFVALITPFVIVVEVLSSQVNDQLLCLAPNRILMTACGVSVLTLAAIAYDRHTALVSPLKYVSVMTIRKIVTLVTLTWVYSAVIVWAPLPLGWFSAVGEDTDAAGTPHRCSFKLLHDSAHILFLAAIVGPACVVITVCYFRIYTVARHHARAIAAVENSVQQNLRMRFMMKDTKYSKTLALVIGVFLALWTPYLACLMAQVVAEVHVSPWVWNYLTLLAVLNSGLNPWIYAFKNNEFRAAFRKIFKGCFGAGNDSLCSRFQKDSRRSSALSDVNTFTTGSPTTTSSQSRFSRVSRGFLAPAGRLSDVSCVIPEGGTVNHVFNHKDVDDSLSIIHVPSLPLALNGATLIGPRTSDACLEKRVSTLLSSDSKAFITDLLSLYLQHTLIIHSTHVDMESRAEHEARGHCSLRRRSSDNSSHAEHSYHSDNTEQTYHSNDSDYHSDDQAEVIVHSDRRASDDHSDHCYHSDGGDPIEDVDSVTIQVGSLHHHTL</sequence>
<name>A0AAN9BD10_9CAEN</name>
<dbReference type="SUPFAM" id="SSF81321">
    <property type="entry name" value="Family A G protein-coupled receptor-like"/>
    <property type="match status" value="1"/>
</dbReference>
<feature type="compositionally biased region" description="Basic and acidic residues" evidence="10">
    <location>
        <begin position="617"/>
        <end position="633"/>
    </location>
</feature>
<keyword evidence="3 9" id="KW-0812">Transmembrane</keyword>
<keyword evidence="5 9" id="KW-0297">G-protein coupled receptor</keyword>
<dbReference type="Pfam" id="PF00001">
    <property type="entry name" value="7tm_1"/>
    <property type="match status" value="1"/>
</dbReference>
<feature type="transmembrane region" description="Helical" evidence="11">
    <location>
        <begin position="197"/>
        <end position="214"/>
    </location>
</feature>
<dbReference type="PROSITE" id="PS50262">
    <property type="entry name" value="G_PROTEIN_RECEP_F1_2"/>
    <property type="match status" value="1"/>
</dbReference>
<keyword evidence="4 11" id="KW-1133">Transmembrane helix</keyword>
<keyword evidence="6 11" id="KW-0472">Membrane</keyword>
<evidence type="ECO:0000313" key="13">
    <source>
        <dbReference type="EMBL" id="KAK7103312.1"/>
    </source>
</evidence>
<dbReference type="GO" id="GO:0004930">
    <property type="term" value="F:G protein-coupled receptor activity"/>
    <property type="evidence" value="ECO:0007669"/>
    <property type="project" value="UniProtKB-KW"/>
</dbReference>
<dbReference type="InterPro" id="IPR050569">
    <property type="entry name" value="TAAR"/>
</dbReference>
<dbReference type="AlphaFoldDB" id="A0AAN9BD10"/>
<evidence type="ECO:0000259" key="12">
    <source>
        <dbReference type="PROSITE" id="PS50262"/>
    </source>
</evidence>
<proteinExistence type="inferred from homology"/>
<evidence type="ECO:0000256" key="2">
    <source>
        <dbReference type="ARBA" id="ARBA00022475"/>
    </source>
</evidence>
<dbReference type="PANTHER" id="PTHR24249:SF372">
    <property type="entry name" value="G-PROTEIN COUPLED RECEPTORS FAMILY 1 PROFILE DOMAIN-CONTAINING PROTEIN"/>
    <property type="match status" value="1"/>
</dbReference>
<gene>
    <name evidence="13" type="ORF">V1264_018240</name>
</gene>
<feature type="transmembrane region" description="Helical" evidence="11">
    <location>
        <begin position="120"/>
        <end position="144"/>
    </location>
</feature>
<dbReference type="EMBL" id="JBAMIC010000008">
    <property type="protein sequence ID" value="KAK7103312.1"/>
    <property type="molecule type" value="Genomic_DNA"/>
</dbReference>
<feature type="region of interest" description="Disordered" evidence="10">
    <location>
        <begin position="567"/>
        <end position="604"/>
    </location>
</feature>
<evidence type="ECO:0000256" key="9">
    <source>
        <dbReference type="RuleBase" id="RU000688"/>
    </source>
</evidence>
<keyword evidence="7 9" id="KW-0675">Receptor</keyword>
<feature type="transmembrane region" description="Helical" evidence="11">
    <location>
        <begin position="379"/>
        <end position="397"/>
    </location>
</feature>
<evidence type="ECO:0000313" key="14">
    <source>
        <dbReference type="Proteomes" id="UP001374579"/>
    </source>
</evidence>
<evidence type="ECO:0000256" key="11">
    <source>
        <dbReference type="SAM" id="Phobius"/>
    </source>
</evidence>
<feature type="domain" description="G-protein coupled receptors family 1 profile" evidence="12">
    <location>
        <begin position="136"/>
        <end position="395"/>
    </location>
</feature>
<evidence type="ECO:0000256" key="10">
    <source>
        <dbReference type="SAM" id="MobiDB-lite"/>
    </source>
</evidence>
<feature type="transmembrane region" description="Helical" evidence="11">
    <location>
        <begin position="344"/>
        <end position="367"/>
    </location>
</feature>
<keyword evidence="14" id="KW-1185">Reference proteome</keyword>
<feature type="region of interest" description="Disordered" evidence="10">
    <location>
        <begin position="617"/>
        <end position="639"/>
    </location>
</feature>
<feature type="transmembrane region" description="Helical" evidence="11">
    <location>
        <begin position="156"/>
        <end position="177"/>
    </location>
</feature>
<comment type="caution">
    <text evidence="13">The sequence shown here is derived from an EMBL/GenBank/DDBJ whole genome shotgun (WGS) entry which is preliminary data.</text>
</comment>
<feature type="transmembrane region" description="Helical" evidence="11">
    <location>
        <begin position="235"/>
        <end position="254"/>
    </location>
</feature>
<dbReference type="PRINTS" id="PR00237">
    <property type="entry name" value="GPCRRHODOPSN"/>
</dbReference>
<keyword evidence="8 9" id="KW-0807">Transducer</keyword>
<dbReference type="SMART" id="SM01381">
    <property type="entry name" value="7TM_GPCR_Srsx"/>
    <property type="match status" value="1"/>
</dbReference>
<dbReference type="GO" id="GO:0005886">
    <property type="term" value="C:plasma membrane"/>
    <property type="evidence" value="ECO:0007669"/>
    <property type="project" value="UniProtKB-SubCell"/>
</dbReference>
<keyword evidence="2" id="KW-1003">Cell membrane</keyword>
<feature type="compositionally biased region" description="Basic and acidic residues" evidence="10">
    <location>
        <begin position="576"/>
        <end position="592"/>
    </location>
</feature>
<evidence type="ECO:0000256" key="5">
    <source>
        <dbReference type="ARBA" id="ARBA00023040"/>
    </source>
</evidence>
<evidence type="ECO:0000256" key="4">
    <source>
        <dbReference type="ARBA" id="ARBA00022989"/>
    </source>
</evidence>
<evidence type="ECO:0000256" key="8">
    <source>
        <dbReference type="ARBA" id="ARBA00023224"/>
    </source>
</evidence>
<evidence type="ECO:0000256" key="6">
    <source>
        <dbReference type="ARBA" id="ARBA00023136"/>
    </source>
</evidence>
<comment type="subcellular location">
    <subcellularLocation>
        <location evidence="1">Cell membrane</location>
        <topology evidence="1">Multi-pass membrane protein</topology>
    </subcellularLocation>
</comment>
<organism evidence="13 14">
    <name type="scientific">Littorina saxatilis</name>
    <dbReference type="NCBI Taxonomy" id="31220"/>
    <lineage>
        <taxon>Eukaryota</taxon>
        <taxon>Metazoa</taxon>
        <taxon>Spiralia</taxon>
        <taxon>Lophotrochozoa</taxon>
        <taxon>Mollusca</taxon>
        <taxon>Gastropoda</taxon>
        <taxon>Caenogastropoda</taxon>
        <taxon>Littorinimorpha</taxon>
        <taxon>Littorinoidea</taxon>
        <taxon>Littorinidae</taxon>
        <taxon>Littorina</taxon>
    </lineage>
</organism>
<dbReference type="PANTHER" id="PTHR24249">
    <property type="entry name" value="HISTAMINE RECEPTOR-RELATED G-PROTEIN COUPLED RECEPTOR"/>
    <property type="match status" value="1"/>
</dbReference>
<reference evidence="13 14" key="1">
    <citation type="submission" date="2024-02" db="EMBL/GenBank/DDBJ databases">
        <title>Chromosome-scale genome assembly of the rough periwinkle Littorina saxatilis.</title>
        <authorList>
            <person name="De Jode A."/>
            <person name="Faria R."/>
            <person name="Formenti G."/>
            <person name="Sims Y."/>
            <person name="Smith T.P."/>
            <person name="Tracey A."/>
            <person name="Wood J.M.D."/>
            <person name="Zagrodzka Z.B."/>
            <person name="Johannesson K."/>
            <person name="Butlin R.K."/>
            <person name="Leder E.H."/>
        </authorList>
    </citation>
    <scope>NUCLEOTIDE SEQUENCE [LARGE SCALE GENOMIC DNA]</scope>
    <source>
        <strain evidence="13">Snail1</strain>
        <tissue evidence="13">Muscle</tissue>
    </source>
</reference>
<accession>A0AAN9BD10</accession>
<dbReference type="Proteomes" id="UP001374579">
    <property type="component" value="Unassembled WGS sequence"/>
</dbReference>
<protein>
    <recommendedName>
        <fullName evidence="12">G-protein coupled receptors family 1 profile domain-containing protein</fullName>
    </recommendedName>
</protein>
<dbReference type="InterPro" id="IPR017452">
    <property type="entry name" value="GPCR_Rhodpsn_7TM"/>
</dbReference>
<evidence type="ECO:0000256" key="1">
    <source>
        <dbReference type="ARBA" id="ARBA00004651"/>
    </source>
</evidence>
<dbReference type="InterPro" id="IPR000276">
    <property type="entry name" value="GPCR_Rhodpsn"/>
</dbReference>
<evidence type="ECO:0000256" key="3">
    <source>
        <dbReference type="ARBA" id="ARBA00022692"/>
    </source>
</evidence>
<dbReference type="PROSITE" id="PS00237">
    <property type="entry name" value="G_PROTEIN_RECEP_F1_1"/>
    <property type="match status" value="1"/>
</dbReference>
<comment type="similarity">
    <text evidence="9">Belongs to the G-protein coupled receptor 1 family.</text>
</comment>
<evidence type="ECO:0000256" key="7">
    <source>
        <dbReference type="ARBA" id="ARBA00023170"/>
    </source>
</evidence>
<feature type="transmembrane region" description="Helical" evidence="11">
    <location>
        <begin position="286"/>
        <end position="307"/>
    </location>
</feature>
<dbReference type="Gene3D" id="1.20.1070.10">
    <property type="entry name" value="Rhodopsin 7-helix transmembrane proteins"/>
    <property type="match status" value="1"/>
</dbReference>